<dbReference type="InterPro" id="IPR004879">
    <property type="entry name" value="Ssp411-like_TRX"/>
</dbReference>
<dbReference type="SUPFAM" id="SSF48208">
    <property type="entry name" value="Six-hairpin glycosidases"/>
    <property type="match status" value="1"/>
</dbReference>
<dbReference type="InterPro" id="IPR008928">
    <property type="entry name" value="6-hairpin_glycosidase_sf"/>
</dbReference>
<dbReference type="InterPro" id="IPR024705">
    <property type="entry name" value="Ssp411"/>
</dbReference>
<name>A0A067QKA4_9AGAM</name>
<dbReference type="SUPFAM" id="SSF52833">
    <property type="entry name" value="Thioredoxin-like"/>
    <property type="match status" value="1"/>
</dbReference>
<dbReference type="OrthoDB" id="1923667at2759"/>
<keyword evidence="3" id="KW-1185">Reference proteome</keyword>
<dbReference type="InParanoid" id="A0A067QKA4"/>
<gene>
    <name evidence="2" type="ORF">JAAARDRAFT_187320</name>
</gene>
<dbReference type="PANTHER" id="PTHR42899:SF1">
    <property type="entry name" value="SPERMATOGENESIS-ASSOCIATED PROTEIN 20"/>
    <property type="match status" value="1"/>
</dbReference>
<dbReference type="GO" id="GO:0005975">
    <property type="term" value="P:carbohydrate metabolic process"/>
    <property type="evidence" value="ECO:0007669"/>
    <property type="project" value="InterPro"/>
</dbReference>
<dbReference type="EMBL" id="KL197709">
    <property type="protein sequence ID" value="KDQ63922.1"/>
    <property type="molecule type" value="Genomic_DNA"/>
</dbReference>
<dbReference type="STRING" id="933084.A0A067QKA4"/>
<evidence type="ECO:0000313" key="2">
    <source>
        <dbReference type="EMBL" id="KDQ63922.1"/>
    </source>
</evidence>
<organism evidence="2 3">
    <name type="scientific">Jaapia argillacea MUCL 33604</name>
    <dbReference type="NCBI Taxonomy" id="933084"/>
    <lineage>
        <taxon>Eukaryota</taxon>
        <taxon>Fungi</taxon>
        <taxon>Dikarya</taxon>
        <taxon>Basidiomycota</taxon>
        <taxon>Agaricomycotina</taxon>
        <taxon>Agaricomycetes</taxon>
        <taxon>Agaricomycetidae</taxon>
        <taxon>Jaapiales</taxon>
        <taxon>Jaapiaceae</taxon>
        <taxon>Jaapia</taxon>
    </lineage>
</organism>
<dbReference type="AlphaFoldDB" id="A0A067QKA4"/>
<dbReference type="Pfam" id="PF03190">
    <property type="entry name" value="Thioredox_DsbH"/>
    <property type="match status" value="1"/>
</dbReference>
<dbReference type="PANTHER" id="PTHR42899">
    <property type="entry name" value="SPERMATOGENESIS-ASSOCIATED PROTEIN 20"/>
    <property type="match status" value="1"/>
</dbReference>
<sequence length="735" mass="82999">MTTHSNSPKPTNRLAAETSPYLLQHQHNPVDWYPWGSEAFEKAKKEDKPIFLSVGYSTCRWCHVMERESFESEEVARVMNEVCVNIKVDREVLPDIDRIYMLFVQATTGRGGWPMSVFLTPDLKPFFGGTYFPPSALVSLMEQIDDKWNNSRDTLVNSANKIHAALSSHLGSSPPAGTITSIKPNVESALNSYNRRFDEVNGGFGGAPKFPTTPIFTFLHTKAYFDQQDQGVQDEKSLEMAGFTLTKIARGGIHDHVGNGFHRYSVDERWHVPHFEKMLYDQSQLALAYLRQYSLTGESGYLETTLDILKYSTRDLYSPELKAFYAAEDAESLPTPTSSKKEEGAFWVWTAADIDRIFCSSQEAEIFKHHFSIKQDGNVDPQHDPHDELTGKNVLMESGSLEDTHVAMVGRFPNLTLSDVERAVREGKEKLFEEKERTRVRPHRDEKVVAAWNGMMGRALAWVSRVLEERGMQEAERWYQVAQDLAEFLEERMGMDGGRLRRVFGSEVEGVVDDYAHVISFLLALYQVRFEPKYLRRAIRLQAKQDELFWDQEKGGYFSSSIVGSNDGSRIMRLKDDQDSAEPSSNSTSLNNLVTLDAIIHATSPNLLGLSPEVSSEPEDRYERKADRLLANFSANIQDHATALPDMISAALIRESGVRTIIFSGGRSEEEAGEFVKGVRGGRWEPDVVYVRERVETGKEEGVTGRVCFGGTCGMKMDKVEDVRKKIKTGRVETS</sequence>
<evidence type="ECO:0000313" key="3">
    <source>
        <dbReference type="Proteomes" id="UP000027265"/>
    </source>
</evidence>
<dbReference type="CDD" id="cd02955">
    <property type="entry name" value="SSP411"/>
    <property type="match status" value="1"/>
</dbReference>
<proteinExistence type="predicted"/>
<evidence type="ECO:0000259" key="1">
    <source>
        <dbReference type="Pfam" id="PF03190"/>
    </source>
</evidence>
<protein>
    <recommendedName>
        <fullName evidence="1">Spermatogenesis-associated protein 20-like TRX domain-containing protein</fullName>
    </recommendedName>
</protein>
<reference evidence="3" key="1">
    <citation type="journal article" date="2014" name="Proc. Natl. Acad. Sci. U.S.A.">
        <title>Extensive sampling of basidiomycete genomes demonstrates inadequacy of the white-rot/brown-rot paradigm for wood decay fungi.</title>
        <authorList>
            <person name="Riley R."/>
            <person name="Salamov A.A."/>
            <person name="Brown D.W."/>
            <person name="Nagy L.G."/>
            <person name="Floudas D."/>
            <person name="Held B.W."/>
            <person name="Levasseur A."/>
            <person name="Lombard V."/>
            <person name="Morin E."/>
            <person name="Otillar R."/>
            <person name="Lindquist E.A."/>
            <person name="Sun H."/>
            <person name="LaButti K.M."/>
            <person name="Schmutz J."/>
            <person name="Jabbour D."/>
            <person name="Luo H."/>
            <person name="Baker S.E."/>
            <person name="Pisabarro A.G."/>
            <person name="Walton J.D."/>
            <person name="Blanchette R.A."/>
            <person name="Henrissat B."/>
            <person name="Martin F."/>
            <person name="Cullen D."/>
            <person name="Hibbett D.S."/>
            <person name="Grigoriev I.V."/>
        </authorList>
    </citation>
    <scope>NUCLEOTIDE SEQUENCE [LARGE SCALE GENOMIC DNA]</scope>
    <source>
        <strain evidence="3">MUCL 33604</strain>
    </source>
</reference>
<accession>A0A067QKA4</accession>
<dbReference type="InterPro" id="IPR036249">
    <property type="entry name" value="Thioredoxin-like_sf"/>
</dbReference>
<dbReference type="Gene3D" id="3.40.30.10">
    <property type="entry name" value="Glutaredoxin"/>
    <property type="match status" value="1"/>
</dbReference>
<dbReference type="Proteomes" id="UP000027265">
    <property type="component" value="Unassembled WGS sequence"/>
</dbReference>
<dbReference type="PIRSF" id="PIRSF006402">
    <property type="entry name" value="UCP006402_thioredoxin"/>
    <property type="match status" value="1"/>
</dbReference>
<feature type="domain" description="Spermatogenesis-associated protein 20-like TRX" evidence="1">
    <location>
        <begin position="11"/>
        <end position="166"/>
    </location>
</feature>
<dbReference type="HOGENOM" id="CLU_014051_4_1_1"/>